<dbReference type="InterPro" id="IPR049548">
    <property type="entry name" value="Sina-like_RING"/>
</dbReference>
<evidence type="ECO:0000256" key="4">
    <source>
        <dbReference type="ARBA" id="ARBA00012483"/>
    </source>
</evidence>
<dbReference type="Pfam" id="PF21362">
    <property type="entry name" value="Sina_RING"/>
    <property type="match status" value="1"/>
</dbReference>
<gene>
    <name evidence="12" type="ORF">ILUMI_08328</name>
</gene>
<evidence type="ECO:0000256" key="3">
    <source>
        <dbReference type="ARBA" id="ARBA00009119"/>
    </source>
</evidence>
<dbReference type="Proteomes" id="UP000801492">
    <property type="component" value="Unassembled WGS sequence"/>
</dbReference>
<dbReference type="EMBL" id="VTPC01003905">
    <property type="protein sequence ID" value="KAF2897844.1"/>
    <property type="molecule type" value="Genomic_DNA"/>
</dbReference>
<dbReference type="UniPathway" id="UPA00143"/>
<dbReference type="InterPro" id="IPR013010">
    <property type="entry name" value="Znf_SIAH"/>
</dbReference>
<dbReference type="OrthoDB" id="620422at2759"/>
<dbReference type="Pfam" id="PF21361">
    <property type="entry name" value="Sina_ZnF"/>
    <property type="match status" value="2"/>
</dbReference>
<keyword evidence="9" id="KW-0862">Zinc</keyword>
<evidence type="ECO:0000256" key="7">
    <source>
        <dbReference type="ARBA" id="ARBA00022771"/>
    </source>
</evidence>
<feature type="domain" description="SIAH-type" evidence="11">
    <location>
        <begin position="332"/>
        <end position="388"/>
    </location>
</feature>
<evidence type="ECO:0000256" key="10">
    <source>
        <dbReference type="PROSITE-ProRule" id="PRU00455"/>
    </source>
</evidence>
<feature type="non-terminal residue" evidence="12">
    <location>
        <position position="1"/>
    </location>
</feature>
<dbReference type="PANTHER" id="PTHR45877:SF2">
    <property type="entry name" value="E3 UBIQUITIN-PROTEIN LIGASE SINA-RELATED"/>
    <property type="match status" value="1"/>
</dbReference>
<sequence length="462" mass="52661">TKNPENLSIAPSFPRAVPTEELNSKNLSSPVFICIRCSNFESDSFKLVAGIGNVCDICNSSYDRDIFINNEVVGTMCQSLSLPCQNATRGCKEKINYLDIPKHSSVCMYRNYLCPLNLVEGCIWNSNLPSLLNHCLSTHSNSTIHGYDNCYKLDINISITNDIIKLLYSGSNKFIIHVKCDMETLKLGFIIYYIGDDREGFSAIVELEGHVAIRGRFKINLSDKEFTKDFNTDRAFNIDLALVQQIVQIPVVTTLISIEIPEDKKQGKLNEKLLKFFKCPGCTNFLKPPIYQCLHGHSFCKRCKKKHSKLCVVCKLDIENTRNYILEELSTLVHFPCCYRNHGCQTILPISEIDKHESECSLQLYECPLCNWKGIYFAVMYHLQTSHKDDIIISNFHKVCCSKDETNAVCLFAHGHMFCINYYPDNISFSCAVQLVGPKGYAKMFKYEIGLIDQRNENRKLT</sequence>
<keyword evidence="13" id="KW-1185">Reference proteome</keyword>
<keyword evidence="8" id="KW-0833">Ubl conjugation pathway</keyword>
<dbReference type="GO" id="GO:0043161">
    <property type="term" value="P:proteasome-mediated ubiquitin-dependent protein catabolic process"/>
    <property type="evidence" value="ECO:0007669"/>
    <property type="project" value="TreeGrafter"/>
</dbReference>
<comment type="similarity">
    <text evidence="3">Belongs to the SINA (Seven in absentia) family.</text>
</comment>
<evidence type="ECO:0000259" key="11">
    <source>
        <dbReference type="PROSITE" id="PS51081"/>
    </source>
</evidence>
<evidence type="ECO:0000256" key="8">
    <source>
        <dbReference type="ARBA" id="ARBA00022786"/>
    </source>
</evidence>
<comment type="catalytic activity">
    <reaction evidence="1">
        <text>S-ubiquitinyl-[E2 ubiquitin-conjugating enzyme]-L-cysteine + [acceptor protein]-L-lysine = [E2 ubiquitin-conjugating enzyme]-L-cysteine + N(6)-ubiquitinyl-[acceptor protein]-L-lysine.</text>
        <dbReference type="EC" id="2.3.2.27"/>
    </reaction>
</comment>
<dbReference type="EC" id="2.3.2.27" evidence="4"/>
<dbReference type="GO" id="GO:0031624">
    <property type="term" value="F:ubiquitin conjugating enzyme binding"/>
    <property type="evidence" value="ECO:0007669"/>
    <property type="project" value="TreeGrafter"/>
</dbReference>
<dbReference type="FunFam" id="3.30.40.10:FF:000041">
    <property type="entry name" value="E3 ubiquitin-protein ligase SINAT3"/>
    <property type="match status" value="1"/>
</dbReference>
<accession>A0A8K0D4L7</accession>
<dbReference type="GO" id="GO:0005737">
    <property type="term" value="C:cytoplasm"/>
    <property type="evidence" value="ECO:0007669"/>
    <property type="project" value="TreeGrafter"/>
</dbReference>
<comment type="caution">
    <text evidence="12">The sequence shown here is derived from an EMBL/GenBank/DDBJ whole genome shotgun (WGS) entry which is preliminary data.</text>
</comment>
<evidence type="ECO:0000313" key="12">
    <source>
        <dbReference type="EMBL" id="KAF2897844.1"/>
    </source>
</evidence>
<reference evidence="12" key="1">
    <citation type="submission" date="2019-08" db="EMBL/GenBank/DDBJ databases">
        <title>The genome of the North American firefly Photinus pyralis.</title>
        <authorList>
            <consortium name="Photinus pyralis genome working group"/>
            <person name="Fallon T.R."/>
            <person name="Sander Lower S.E."/>
            <person name="Weng J.-K."/>
        </authorList>
    </citation>
    <scope>NUCLEOTIDE SEQUENCE</scope>
    <source>
        <strain evidence="12">TRF0915ILg1</strain>
        <tissue evidence="12">Whole body</tissue>
    </source>
</reference>
<name>A0A8K0D4L7_IGNLU</name>
<dbReference type="InterPro" id="IPR013083">
    <property type="entry name" value="Znf_RING/FYVE/PHD"/>
</dbReference>
<keyword evidence="6" id="KW-0479">Metal-binding</keyword>
<dbReference type="SUPFAM" id="SSF49599">
    <property type="entry name" value="TRAF domain-like"/>
    <property type="match status" value="2"/>
</dbReference>
<dbReference type="InterPro" id="IPR004162">
    <property type="entry name" value="SINA-like_animal"/>
</dbReference>
<dbReference type="GO" id="GO:0061630">
    <property type="term" value="F:ubiquitin protein ligase activity"/>
    <property type="evidence" value="ECO:0007669"/>
    <property type="project" value="UniProtKB-EC"/>
</dbReference>
<evidence type="ECO:0000313" key="13">
    <source>
        <dbReference type="Proteomes" id="UP000801492"/>
    </source>
</evidence>
<evidence type="ECO:0000256" key="9">
    <source>
        <dbReference type="ARBA" id="ARBA00022833"/>
    </source>
</evidence>
<feature type="domain" description="SIAH-type" evidence="11">
    <location>
        <begin position="79"/>
        <end position="140"/>
    </location>
</feature>
<keyword evidence="7 10" id="KW-0863">Zinc-finger</keyword>
<evidence type="ECO:0000256" key="6">
    <source>
        <dbReference type="ARBA" id="ARBA00022723"/>
    </source>
</evidence>
<dbReference type="PANTHER" id="PTHR45877">
    <property type="entry name" value="E3 UBIQUITIN-PROTEIN LIGASE SIAH2"/>
    <property type="match status" value="1"/>
</dbReference>
<evidence type="ECO:0000256" key="2">
    <source>
        <dbReference type="ARBA" id="ARBA00004906"/>
    </source>
</evidence>
<dbReference type="Gene3D" id="3.30.40.10">
    <property type="entry name" value="Zinc/RING finger domain, C3HC4 (zinc finger)"/>
    <property type="match status" value="2"/>
</dbReference>
<feature type="non-terminal residue" evidence="12">
    <location>
        <position position="462"/>
    </location>
</feature>
<evidence type="ECO:0000256" key="5">
    <source>
        <dbReference type="ARBA" id="ARBA00022679"/>
    </source>
</evidence>
<dbReference type="GO" id="GO:0008270">
    <property type="term" value="F:zinc ion binding"/>
    <property type="evidence" value="ECO:0007669"/>
    <property type="project" value="UniProtKB-KW"/>
</dbReference>
<organism evidence="12 13">
    <name type="scientific">Ignelater luminosus</name>
    <name type="common">Cucubano</name>
    <name type="synonym">Pyrophorus luminosus</name>
    <dbReference type="NCBI Taxonomy" id="2038154"/>
    <lineage>
        <taxon>Eukaryota</taxon>
        <taxon>Metazoa</taxon>
        <taxon>Ecdysozoa</taxon>
        <taxon>Arthropoda</taxon>
        <taxon>Hexapoda</taxon>
        <taxon>Insecta</taxon>
        <taxon>Pterygota</taxon>
        <taxon>Neoptera</taxon>
        <taxon>Endopterygota</taxon>
        <taxon>Coleoptera</taxon>
        <taxon>Polyphaga</taxon>
        <taxon>Elateriformia</taxon>
        <taxon>Elateroidea</taxon>
        <taxon>Elateridae</taxon>
        <taxon>Agrypninae</taxon>
        <taxon>Pyrophorini</taxon>
        <taxon>Ignelater</taxon>
    </lineage>
</organism>
<dbReference type="GO" id="GO:0016567">
    <property type="term" value="P:protein ubiquitination"/>
    <property type="evidence" value="ECO:0007669"/>
    <property type="project" value="UniProtKB-UniPathway"/>
</dbReference>
<evidence type="ECO:0000256" key="1">
    <source>
        <dbReference type="ARBA" id="ARBA00000900"/>
    </source>
</evidence>
<comment type="pathway">
    <text evidence="2">Protein modification; protein ubiquitination.</text>
</comment>
<protein>
    <recommendedName>
        <fullName evidence="4">RING-type E3 ubiquitin transferase</fullName>
        <ecNumber evidence="4">2.3.2.27</ecNumber>
    </recommendedName>
</protein>
<dbReference type="AlphaFoldDB" id="A0A8K0D4L7"/>
<keyword evidence="5" id="KW-0808">Transferase</keyword>
<dbReference type="PROSITE" id="PS51081">
    <property type="entry name" value="ZF_SIAH"/>
    <property type="match status" value="2"/>
</dbReference>
<proteinExistence type="inferred from homology"/>